<dbReference type="InterPro" id="IPR022059">
    <property type="entry name" value="DUF3615"/>
</dbReference>
<evidence type="ECO:0000313" key="3">
    <source>
        <dbReference type="EMBL" id="TVU05835.1"/>
    </source>
</evidence>
<gene>
    <name evidence="3" type="ORF">EJB05_49019</name>
</gene>
<name>A0A5J9T399_9POAL</name>
<evidence type="ECO:0000313" key="4">
    <source>
        <dbReference type="Proteomes" id="UP000324897"/>
    </source>
</evidence>
<comment type="caution">
    <text evidence="3">The sequence shown here is derived from an EMBL/GenBank/DDBJ whole genome shotgun (WGS) entry which is preliminary data.</text>
</comment>
<reference evidence="3 4" key="1">
    <citation type="journal article" date="2019" name="Sci. Rep.">
        <title>A high-quality genome of Eragrostis curvula grass provides insights into Poaceae evolution and supports new strategies to enhance forage quality.</title>
        <authorList>
            <person name="Carballo J."/>
            <person name="Santos B.A.C.M."/>
            <person name="Zappacosta D."/>
            <person name="Garbus I."/>
            <person name="Selva J.P."/>
            <person name="Gallo C.A."/>
            <person name="Diaz A."/>
            <person name="Albertini E."/>
            <person name="Caccamo M."/>
            <person name="Echenique V."/>
        </authorList>
    </citation>
    <scope>NUCLEOTIDE SEQUENCE [LARGE SCALE GENOMIC DNA]</scope>
    <source>
        <strain evidence="4">cv. Victoria</strain>
        <tissue evidence="3">Leaf</tissue>
    </source>
</reference>
<dbReference type="OrthoDB" id="10408104at2759"/>
<feature type="transmembrane region" description="Helical" evidence="1">
    <location>
        <begin position="227"/>
        <end position="247"/>
    </location>
</feature>
<dbReference type="Pfam" id="PF12274">
    <property type="entry name" value="DUF3615"/>
    <property type="match status" value="1"/>
</dbReference>
<proteinExistence type="predicted"/>
<dbReference type="AlphaFoldDB" id="A0A5J9T399"/>
<feature type="non-terminal residue" evidence="3">
    <location>
        <position position="1"/>
    </location>
</feature>
<accession>A0A5J9T399</accession>
<dbReference type="PANTHER" id="PTHR33326">
    <property type="entry name" value="OS05G0543800 PROTEIN"/>
    <property type="match status" value="1"/>
</dbReference>
<dbReference type="PANTHER" id="PTHR33326:SF38">
    <property type="entry name" value="EXPRESSED PROTEIN"/>
    <property type="match status" value="1"/>
</dbReference>
<sequence length="283" mass="32483">MTSDWTKYRTDEEGLKLVEFARRIGPAIRAKYNLQRVEKLDAGIKEDDKVLFEKTVEMKTPCKEYAAMDLENVGHLSESPSLPEQSGGLTGSKIHQGEDITSDAYIEQLGRKAKAKQEFDEEKIVENGFQYMREEAFLAFRNYVAENDLFEDSDYQFGKVLHHCFTAEGYGMVYTHYNFTMEIKKNDENDWTSRRYFAEAKMEHGVKFYFCAPLEGANDGMCYYTTYSTFFCSNIIIVIVMVAVIHVRIMSSSTRLEVAMKVNKTLDKTILVLWGSSDGECGM</sequence>
<keyword evidence="4" id="KW-1185">Reference proteome</keyword>
<evidence type="ECO:0000256" key="1">
    <source>
        <dbReference type="SAM" id="Phobius"/>
    </source>
</evidence>
<dbReference type="Proteomes" id="UP000324897">
    <property type="component" value="Unassembled WGS sequence"/>
</dbReference>
<keyword evidence="1" id="KW-0812">Transmembrane</keyword>
<organism evidence="3 4">
    <name type="scientific">Eragrostis curvula</name>
    <name type="common">weeping love grass</name>
    <dbReference type="NCBI Taxonomy" id="38414"/>
    <lineage>
        <taxon>Eukaryota</taxon>
        <taxon>Viridiplantae</taxon>
        <taxon>Streptophyta</taxon>
        <taxon>Embryophyta</taxon>
        <taxon>Tracheophyta</taxon>
        <taxon>Spermatophyta</taxon>
        <taxon>Magnoliopsida</taxon>
        <taxon>Liliopsida</taxon>
        <taxon>Poales</taxon>
        <taxon>Poaceae</taxon>
        <taxon>PACMAD clade</taxon>
        <taxon>Chloridoideae</taxon>
        <taxon>Eragrostideae</taxon>
        <taxon>Eragrostidinae</taxon>
        <taxon>Eragrostis</taxon>
    </lineage>
</organism>
<protein>
    <recommendedName>
        <fullName evidence="2">DUF3615 domain-containing protein</fullName>
    </recommendedName>
</protein>
<keyword evidence="1" id="KW-1133">Transmembrane helix</keyword>
<feature type="domain" description="DUF3615" evidence="2">
    <location>
        <begin position="139"/>
        <end position="227"/>
    </location>
</feature>
<keyword evidence="1" id="KW-0472">Membrane</keyword>
<dbReference type="Gramene" id="TVU05835">
    <property type="protein sequence ID" value="TVU05835"/>
    <property type="gene ID" value="EJB05_49019"/>
</dbReference>
<evidence type="ECO:0000259" key="2">
    <source>
        <dbReference type="Pfam" id="PF12274"/>
    </source>
</evidence>
<dbReference type="EMBL" id="RWGY01000051">
    <property type="protein sequence ID" value="TVU05835.1"/>
    <property type="molecule type" value="Genomic_DNA"/>
</dbReference>